<name>A0A3B0JDL5_9RICK</name>
<gene>
    <name evidence="1" type="ORF">WBAD_0949</name>
</gene>
<protein>
    <recommendedName>
        <fullName evidence="2">GGDEF domain-containing protein</fullName>
    </recommendedName>
</protein>
<evidence type="ECO:0008006" key="2">
    <source>
        <dbReference type="Google" id="ProtNLM"/>
    </source>
</evidence>
<dbReference type="EMBL" id="OUNE01000165">
    <property type="protein sequence ID" value="SPP33352.1"/>
    <property type="molecule type" value="Genomic_DNA"/>
</dbReference>
<reference evidence="1" key="1">
    <citation type="submission" date="2018-04" db="EMBL/GenBank/DDBJ databases">
        <authorList>
            <person name="Go L.Y."/>
            <person name="Mitchell J.A."/>
        </authorList>
    </citation>
    <scope>NUCLEOTIDE SEQUENCE</scope>
    <source>
        <strain evidence="1">WBAD</strain>
    </source>
</reference>
<proteinExistence type="predicted"/>
<sequence length="267" mass="30441">MEDFITARRKDDAVISVSQDNEKKNVLILGLNQAARNLLKCEEGNLLNKPLINILSARAAEDMKGYLEYTEDGRDLPDILPKVIGFSLIDAEGEDIKTKVKVFRTTQFTNSKINYELLIRDISLFHKLAMFRGTYLMGKKYKKHNLFDIPDNDSTILELYVILNFAFKYQINAVIGIIGLNSSCSKENDALKIIIEHFYKNCRSDDFLGCIDENKVLFILMNCGTKNTSKIVNRIRSAINKQLLKRKLPSISIIYGNIIQKHSVKNA</sequence>
<accession>A0A3B0JDL5</accession>
<dbReference type="AlphaFoldDB" id="A0A3B0JDL5"/>
<organism evidence="1">
    <name type="scientific">Wolbachia endosymbiont of Aleurodicus dispersus</name>
    <dbReference type="NCBI Taxonomy" id="1288877"/>
    <lineage>
        <taxon>Bacteria</taxon>
        <taxon>Pseudomonadati</taxon>
        <taxon>Pseudomonadota</taxon>
        <taxon>Alphaproteobacteria</taxon>
        <taxon>Rickettsiales</taxon>
        <taxon>Anaplasmataceae</taxon>
        <taxon>Wolbachieae</taxon>
        <taxon>Wolbachia</taxon>
    </lineage>
</organism>
<evidence type="ECO:0000313" key="1">
    <source>
        <dbReference type="EMBL" id="SPP33352.1"/>
    </source>
</evidence>